<proteinExistence type="predicted"/>
<dbReference type="CDD" id="cd00093">
    <property type="entry name" value="HTH_XRE"/>
    <property type="match status" value="1"/>
</dbReference>
<dbReference type="SMART" id="SM00530">
    <property type="entry name" value="HTH_XRE"/>
    <property type="match status" value="1"/>
</dbReference>
<evidence type="ECO:0000313" key="3">
    <source>
        <dbReference type="Proteomes" id="UP001182042"/>
    </source>
</evidence>
<protein>
    <submittedName>
        <fullName evidence="2">Helix-turn-helix transcriptional regulator</fullName>
    </submittedName>
</protein>
<accession>A0AAE3WKN8</accession>
<evidence type="ECO:0000313" key="2">
    <source>
        <dbReference type="EMBL" id="MDR4250692.1"/>
    </source>
</evidence>
<dbReference type="GO" id="GO:0003677">
    <property type="term" value="F:DNA binding"/>
    <property type="evidence" value="ECO:0007669"/>
    <property type="project" value="InterPro"/>
</dbReference>
<sequence length="67" mass="7725">MRLRINELLQKHGYTQQKDFAAKTGLSTRTVSEMCSGKMKRYPKDVLEKVIKEFGLTDANELFDISD</sequence>
<feature type="domain" description="HTH cro/C1-type" evidence="1">
    <location>
        <begin position="5"/>
        <end position="62"/>
    </location>
</feature>
<dbReference type="EMBL" id="VKQA01000002">
    <property type="protein sequence ID" value="MDR4250692.1"/>
    <property type="molecule type" value="Genomic_DNA"/>
</dbReference>
<dbReference type="SUPFAM" id="SSF47413">
    <property type="entry name" value="lambda repressor-like DNA-binding domains"/>
    <property type="match status" value="1"/>
</dbReference>
<dbReference type="Gene3D" id="1.10.260.40">
    <property type="entry name" value="lambda repressor-like DNA-binding domains"/>
    <property type="match status" value="1"/>
</dbReference>
<comment type="caution">
    <text evidence="2">The sequence shown here is derived from an EMBL/GenBank/DDBJ whole genome shotgun (WGS) entry which is preliminary data.</text>
</comment>
<evidence type="ECO:0000259" key="1">
    <source>
        <dbReference type="PROSITE" id="PS50943"/>
    </source>
</evidence>
<dbReference type="InterPro" id="IPR001387">
    <property type="entry name" value="Cro/C1-type_HTH"/>
</dbReference>
<dbReference type="InterPro" id="IPR010982">
    <property type="entry name" value="Lambda_DNA-bd_dom_sf"/>
</dbReference>
<organism evidence="2 3">
    <name type="scientific">Bacillus pumilus</name>
    <name type="common">Bacillus mesentericus</name>
    <dbReference type="NCBI Taxonomy" id="1408"/>
    <lineage>
        <taxon>Bacteria</taxon>
        <taxon>Bacillati</taxon>
        <taxon>Bacillota</taxon>
        <taxon>Bacilli</taxon>
        <taxon>Bacillales</taxon>
        <taxon>Bacillaceae</taxon>
        <taxon>Bacillus</taxon>
    </lineage>
</organism>
<dbReference type="Pfam" id="PF13443">
    <property type="entry name" value="HTH_26"/>
    <property type="match status" value="1"/>
</dbReference>
<gene>
    <name evidence="2" type="ORF">FO508_10085</name>
</gene>
<dbReference type="Proteomes" id="UP001182042">
    <property type="component" value="Unassembled WGS sequence"/>
</dbReference>
<dbReference type="AlphaFoldDB" id="A0AAE3WKN8"/>
<dbReference type="PROSITE" id="PS50943">
    <property type="entry name" value="HTH_CROC1"/>
    <property type="match status" value="1"/>
</dbReference>
<reference evidence="2" key="1">
    <citation type="submission" date="2019-07" db="EMBL/GenBank/DDBJ databases">
        <title>Phylogenomic Reclassification of ATCC Bacillus Strains and Various Taxa within the Genus Bacillus.</title>
        <authorList>
            <person name="Riojas M.A."/>
            <person name="Frank A.M."/>
            <person name="Fenn S.L."/>
            <person name="King S."/>
            <person name="Brower S."/>
            <person name="Hazbon M.H."/>
        </authorList>
    </citation>
    <scope>NUCLEOTIDE SEQUENCE</scope>
    <source>
        <strain evidence="2">ATCC 27142</strain>
    </source>
</reference>
<dbReference type="RefSeq" id="WP_105926420.1">
    <property type="nucleotide sequence ID" value="NZ_CP187658.1"/>
</dbReference>
<name>A0AAE3WKN8_BACPU</name>